<dbReference type="Proteomes" id="UP000183190">
    <property type="component" value="Unassembled WGS sequence"/>
</dbReference>
<evidence type="ECO:0000313" key="1">
    <source>
        <dbReference type="EMBL" id="SEH54525.1"/>
    </source>
</evidence>
<protein>
    <submittedName>
        <fullName evidence="1">Uncharacterized protein</fullName>
    </submittedName>
</protein>
<reference evidence="1 2" key="1">
    <citation type="submission" date="2016-10" db="EMBL/GenBank/DDBJ databases">
        <authorList>
            <person name="de Groot N.N."/>
        </authorList>
    </citation>
    <scope>NUCLEOTIDE SEQUENCE [LARGE SCALE GENOMIC DNA]</scope>
    <source>
        <strain evidence="1 2">YAD2003</strain>
    </source>
</reference>
<accession>A0A1H6J6F2</accession>
<gene>
    <name evidence="1" type="ORF">SAMN02910265_01324</name>
</gene>
<proteinExistence type="predicted"/>
<organism evidence="1 2">
    <name type="scientific">Ruminococcus flavefaciens</name>
    <dbReference type="NCBI Taxonomy" id="1265"/>
    <lineage>
        <taxon>Bacteria</taxon>
        <taxon>Bacillati</taxon>
        <taxon>Bacillota</taxon>
        <taxon>Clostridia</taxon>
        <taxon>Eubacteriales</taxon>
        <taxon>Oscillospiraceae</taxon>
        <taxon>Ruminococcus</taxon>
    </lineage>
</organism>
<sequence length="137" mass="14049">MLGYVKKSKVSSANSAANSLLKAINTSLVEVDEETQDAGSITKIECAGGNATTVTITGNSYSGTTFKTKVDQYMEKAKNKAWKAQCKGGVCIAAAICVDSTYTGTSPAGVVTVDNYSTYSGSGKLDNALAAAVLKAS</sequence>
<evidence type="ECO:0000313" key="2">
    <source>
        <dbReference type="Proteomes" id="UP000183190"/>
    </source>
</evidence>
<dbReference type="EMBL" id="FNWV01000004">
    <property type="protein sequence ID" value="SEH54525.1"/>
    <property type="molecule type" value="Genomic_DNA"/>
</dbReference>
<name>A0A1H6J6F2_RUMFL</name>
<dbReference type="AlphaFoldDB" id="A0A1H6J6F2"/>